<evidence type="ECO:0000256" key="2">
    <source>
        <dbReference type="ARBA" id="ARBA00001946"/>
    </source>
</evidence>
<evidence type="ECO:0000256" key="7">
    <source>
        <dbReference type="ARBA" id="ARBA00022842"/>
    </source>
</evidence>
<evidence type="ECO:0000256" key="9">
    <source>
        <dbReference type="SAM" id="MobiDB-lite"/>
    </source>
</evidence>
<name>A9F5C9_SORC5</name>
<dbReference type="InterPro" id="IPR006390">
    <property type="entry name" value="DHP_synth_dom"/>
</dbReference>
<dbReference type="NCBIfam" id="TIGR01496">
    <property type="entry name" value="DHPS"/>
    <property type="match status" value="1"/>
</dbReference>
<dbReference type="GO" id="GO:0005829">
    <property type="term" value="C:cytosol"/>
    <property type="evidence" value="ECO:0007669"/>
    <property type="project" value="TreeGrafter"/>
</dbReference>
<dbReference type="HOGENOM" id="CLU_008023_0_1_7"/>
<keyword evidence="5 11" id="KW-0808">Transferase</keyword>
<dbReference type="Pfam" id="PF00809">
    <property type="entry name" value="Pterin_bind"/>
    <property type="match status" value="1"/>
</dbReference>
<keyword evidence="7" id="KW-0460">Magnesium</keyword>
<evidence type="ECO:0000256" key="4">
    <source>
        <dbReference type="ARBA" id="ARBA00012458"/>
    </source>
</evidence>
<evidence type="ECO:0000256" key="8">
    <source>
        <dbReference type="ARBA" id="ARBA00022909"/>
    </source>
</evidence>
<evidence type="ECO:0000256" key="5">
    <source>
        <dbReference type="ARBA" id="ARBA00022679"/>
    </source>
</evidence>
<dbReference type="GO" id="GO:0046656">
    <property type="term" value="P:folic acid biosynthetic process"/>
    <property type="evidence" value="ECO:0007669"/>
    <property type="project" value="UniProtKB-KW"/>
</dbReference>
<keyword evidence="8" id="KW-0289">Folate biosynthesis</keyword>
<dbReference type="PROSITE" id="PS50972">
    <property type="entry name" value="PTERIN_BINDING"/>
    <property type="match status" value="1"/>
</dbReference>
<dbReference type="BioCyc" id="SCEL448385:SCE_RS39060-MONOMER"/>
<dbReference type="GO" id="GO:0046654">
    <property type="term" value="P:tetrahydrofolate biosynthetic process"/>
    <property type="evidence" value="ECO:0007669"/>
    <property type="project" value="TreeGrafter"/>
</dbReference>
<accession>A9F5C9</accession>
<feature type="region of interest" description="Disordered" evidence="9">
    <location>
        <begin position="277"/>
        <end position="296"/>
    </location>
</feature>
<dbReference type="SUPFAM" id="SSF51717">
    <property type="entry name" value="Dihydropteroate synthetase-like"/>
    <property type="match status" value="1"/>
</dbReference>
<dbReference type="PANTHER" id="PTHR20941:SF1">
    <property type="entry name" value="FOLIC ACID SYNTHESIS PROTEIN FOL1"/>
    <property type="match status" value="1"/>
</dbReference>
<protein>
    <recommendedName>
        <fullName evidence="4">dihydropteroate synthase</fullName>
        <ecNumber evidence="4">2.5.1.15</ecNumber>
    </recommendedName>
</protein>
<proteinExistence type="predicted"/>
<gene>
    <name evidence="11" type="primary">folP</name>
    <name evidence="11" type="ordered locus">sce7624</name>
</gene>
<keyword evidence="12" id="KW-1185">Reference proteome</keyword>
<sequence>MGVLNRTPDSFSDGGRFADEDTALAQIDAMLSEGADMIDIGAESTRPGARPVPDDEQIARIGGSVRDAVKRGAVVSIDTTSPAVAARALDDGAAVVNSISLDSAAELGALCARRGASLVLMHSRGPMSAMAGFSAYPDDAYDDVVADVAREWSSAAARALEAGLPEGELVLDPGLGFAKNARQSLELCARMHELCALGFPVLVGPSRKSFLARAAASEAAARGGGEEALLAPPPDRLGGTVAAAIACAARGAAAVRVHDVRPVRQALDVMRAIERAGAGDRRRPDGPVAQGARADG</sequence>
<feature type="domain" description="Pterin-binding" evidence="10">
    <location>
        <begin position="1"/>
        <end position="268"/>
    </location>
</feature>
<evidence type="ECO:0000256" key="6">
    <source>
        <dbReference type="ARBA" id="ARBA00022723"/>
    </source>
</evidence>
<dbReference type="eggNOG" id="COG0294">
    <property type="taxonomic scope" value="Bacteria"/>
</dbReference>
<dbReference type="GO" id="GO:0004156">
    <property type="term" value="F:dihydropteroate synthase activity"/>
    <property type="evidence" value="ECO:0007669"/>
    <property type="project" value="UniProtKB-EC"/>
</dbReference>
<comment type="pathway">
    <text evidence="3">Cofactor biosynthesis; tetrahydrofolate biosynthesis; 7,8-dihydrofolate from 2-amino-4-hydroxy-6-hydroxymethyl-7,8-dihydropteridine diphosphate and 4-aminobenzoate: step 1/2.</text>
</comment>
<dbReference type="EMBL" id="AM746676">
    <property type="protein sequence ID" value="CAN97793.1"/>
    <property type="molecule type" value="Genomic_DNA"/>
</dbReference>
<dbReference type="InterPro" id="IPR011005">
    <property type="entry name" value="Dihydropteroate_synth-like_sf"/>
</dbReference>
<comment type="catalytic activity">
    <reaction evidence="1">
        <text>(7,8-dihydropterin-6-yl)methyl diphosphate + 4-aminobenzoate = 7,8-dihydropteroate + diphosphate</text>
        <dbReference type="Rhea" id="RHEA:19949"/>
        <dbReference type="ChEBI" id="CHEBI:17836"/>
        <dbReference type="ChEBI" id="CHEBI:17839"/>
        <dbReference type="ChEBI" id="CHEBI:33019"/>
        <dbReference type="ChEBI" id="CHEBI:72950"/>
        <dbReference type="EC" id="2.5.1.15"/>
    </reaction>
</comment>
<evidence type="ECO:0000313" key="11">
    <source>
        <dbReference type="EMBL" id="CAN97793.1"/>
    </source>
</evidence>
<dbReference type="EC" id="2.5.1.15" evidence="4"/>
<organism evidence="11 12">
    <name type="scientific">Sorangium cellulosum (strain So ce56)</name>
    <name type="common">Polyangium cellulosum (strain So ce56)</name>
    <dbReference type="NCBI Taxonomy" id="448385"/>
    <lineage>
        <taxon>Bacteria</taxon>
        <taxon>Pseudomonadati</taxon>
        <taxon>Myxococcota</taxon>
        <taxon>Polyangia</taxon>
        <taxon>Polyangiales</taxon>
        <taxon>Polyangiaceae</taxon>
        <taxon>Sorangium</taxon>
    </lineage>
</organism>
<evidence type="ECO:0000256" key="1">
    <source>
        <dbReference type="ARBA" id="ARBA00000012"/>
    </source>
</evidence>
<keyword evidence="6" id="KW-0479">Metal-binding</keyword>
<dbReference type="Proteomes" id="UP000002139">
    <property type="component" value="Chromosome"/>
</dbReference>
<evidence type="ECO:0000256" key="3">
    <source>
        <dbReference type="ARBA" id="ARBA00004763"/>
    </source>
</evidence>
<dbReference type="KEGG" id="scl:sce7624"/>
<dbReference type="AlphaFoldDB" id="A9F5C9"/>
<reference evidence="11 12" key="1">
    <citation type="journal article" date="2007" name="Nat. Biotechnol.">
        <title>Complete genome sequence of the myxobacterium Sorangium cellulosum.</title>
        <authorList>
            <person name="Schneiker S."/>
            <person name="Perlova O."/>
            <person name="Kaiser O."/>
            <person name="Gerth K."/>
            <person name="Alici A."/>
            <person name="Altmeyer M.O."/>
            <person name="Bartels D."/>
            <person name="Bekel T."/>
            <person name="Beyer S."/>
            <person name="Bode E."/>
            <person name="Bode H.B."/>
            <person name="Bolten C.J."/>
            <person name="Choudhuri J.V."/>
            <person name="Doss S."/>
            <person name="Elnakady Y.A."/>
            <person name="Frank B."/>
            <person name="Gaigalat L."/>
            <person name="Goesmann A."/>
            <person name="Groeger C."/>
            <person name="Gross F."/>
            <person name="Jelsbak L."/>
            <person name="Jelsbak L."/>
            <person name="Kalinowski J."/>
            <person name="Kegler C."/>
            <person name="Knauber T."/>
            <person name="Konietzny S."/>
            <person name="Kopp M."/>
            <person name="Krause L."/>
            <person name="Krug D."/>
            <person name="Linke B."/>
            <person name="Mahmud T."/>
            <person name="Martinez-Arias R."/>
            <person name="McHardy A.C."/>
            <person name="Merai M."/>
            <person name="Meyer F."/>
            <person name="Mormann S."/>
            <person name="Munoz-Dorado J."/>
            <person name="Perez J."/>
            <person name="Pradella S."/>
            <person name="Rachid S."/>
            <person name="Raddatz G."/>
            <person name="Rosenau F."/>
            <person name="Rueckert C."/>
            <person name="Sasse F."/>
            <person name="Scharfe M."/>
            <person name="Schuster S.C."/>
            <person name="Suen G."/>
            <person name="Treuner-Lange A."/>
            <person name="Velicer G.J."/>
            <person name="Vorholter F.-J."/>
            <person name="Weissman K.J."/>
            <person name="Welch R.D."/>
            <person name="Wenzel S.C."/>
            <person name="Whitworth D.E."/>
            <person name="Wilhelm S."/>
            <person name="Wittmann C."/>
            <person name="Bloecker H."/>
            <person name="Puehler A."/>
            <person name="Mueller R."/>
        </authorList>
    </citation>
    <scope>NUCLEOTIDE SEQUENCE [LARGE SCALE GENOMIC DNA]</scope>
    <source>
        <strain evidence="12">So ce56</strain>
    </source>
</reference>
<dbReference type="PANTHER" id="PTHR20941">
    <property type="entry name" value="FOLATE SYNTHESIS PROTEINS"/>
    <property type="match status" value="1"/>
</dbReference>
<dbReference type="GO" id="GO:0046872">
    <property type="term" value="F:metal ion binding"/>
    <property type="evidence" value="ECO:0007669"/>
    <property type="project" value="UniProtKB-KW"/>
</dbReference>
<evidence type="ECO:0000313" key="12">
    <source>
        <dbReference type="Proteomes" id="UP000002139"/>
    </source>
</evidence>
<dbReference type="PROSITE" id="PS00793">
    <property type="entry name" value="DHPS_2"/>
    <property type="match status" value="1"/>
</dbReference>
<dbReference type="STRING" id="448385.sce7624"/>
<dbReference type="InterPro" id="IPR000489">
    <property type="entry name" value="Pterin-binding_dom"/>
</dbReference>
<dbReference type="Gene3D" id="3.20.20.20">
    <property type="entry name" value="Dihydropteroate synthase-like"/>
    <property type="match status" value="1"/>
</dbReference>
<dbReference type="InterPro" id="IPR045031">
    <property type="entry name" value="DHP_synth-like"/>
</dbReference>
<comment type="cofactor">
    <cofactor evidence="2">
        <name>Mg(2+)</name>
        <dbReference type="ChEBI" id="CHEBI:18420"/>
    </cofactor>
</comment>
<evidence type="ECO:0000259" key="10">
    <source>
        <dbReference type="PROSITE" id="PS50972"/>
    </source>
</evidence>